<protein>
    <recommendedName>
        <fullName evidence="5">5-formyltetrahydrofolate cyclo-ligase</fullName>
        <ecNumber evidence="5">6.3.3.2</ecNumber>
    </recommendedName>
</protein>
<evidence type="ECO:0000256" key="2">
    <source>
        <dbReference type="ARBA" id="ARBA00022741"/>
    </source>
</evidence>
<evidence type="ECO:0000256" key="1">
    <source>
        <dbReference type="ARBA" id="ARBA00010638"/>
    </source>
</evidence>
<dbReference type="EMBL" id="JACHZG010000001">
    <property type="protein sequence ID" value="MBB3328625.1"/>
    <property type="molecule type" value="Genomic_DNA"/>
</dbReference>
<dbReference type="GO" id="GO:0046872">
    <property type="term" value="F:metal ion binding"/>
    <property type="evidence" value="ECO:0007669"/>
    <property type="project" value="UniProtKB-KW"/>
</dbReference>
<gene>
    <name evidence="6" type="ORF">FHX39_003569</name>
</gene>
<keyword evidence="7" id="KW-1185">Reference proteome</keyword>
<sequence>MTGRPVTDAADQAALAAAKRRLRSAVLLRRASRPTAERSADDEARFAVLAATLADRLPDTVAAYLSADDEPDTLRLVAWLAARRVRVLLPLLTDGSGGRLAEPAWAAYDGPDALRVGPRGLLEPTTTPLPARQLPEAELVVCPGLAANVHGDRLGRGGGWYDRALLHAGQSAPVVVLLNRDEVLDAIPAQPWDRRVDRLATPDAIVDCDPPYAA</sequence>
<dbReference type="InterPro" id="IPR002698">
    <property type="entry name" value="FTHF_cligase"/>
</dbReference>
<dbReference type="RefSeq" id="WP_183340594.1">
    <property type="nucleotide sequence ID" value="NZ_JACHZG010000001.1"/>
</dbReference>
<evidence type="ECO:0000256" key="4">
    <source>
        <dbReference type="PIRSR" id="PIRSR006806-1"/>
    </source>
</evidence>
<name>A0A7W5P8I8_9ACTN</name>
<dbReference type="PANTHER" id="PTHR23407">
    <property type="entry name" value="ATPASE INHIBITOR/5-FORMYLTETRAHYDROFOLATE CYCLO-LIGASE"/>
    <property type="match status" value="1"/>
</dbReference>
<evidence type="ECO:0000256" key="5">
    <source>
        <dbReference type="RuleBase" id="RU361279"/>
    </source>
</evidence>
<feature type="binding site" evidence="4">
    <location>
        <begin position="19"/>
        <end position="23"/>
    </location>
    <ligand>
        <name>ATP</name>
        <dbReference type="ChEBI" id="CHEBI:30616"/>
    </ligand>
</feature>
<dbReference type="NCBIfam" id="TIGR02727">
    <property type="entry name" value="MTHFS_bact"/>
    <property type="match status" value="1"/>
</dbReference>
<dbReference type="GO" id="GO:0030272">
    <property type="term" value="F:5-formyltetrahydrofolate cyclo-ligase activity"/>
    <property type="evidence" value="ECO:0007669"/>
    <property type="project" value="UniProtKB-EC"/>
</dbReference>
<evidence type="ECO:0000313" key="6">
    <source>
        <dbReference type="EMBL" id="MBB3328625.1"/>
    </source>
</evidence>
<reference evidence="6 7" key="1">
    <citation type="submission" date="2020-08" db="EMBL/GenBank/DDBJ databases">
        <title>Sequencing the genomes of 1000 actinobacteria strains.</title>
        <authorList>
            <person name="Klenk H.-P."/>
        </authorList>
    </citation>
    <scope>NUCLEOTIDE SEQUENCE [LARGE SCALE GENOMIC DNA]</scope>
    <source>
        <strain evidence="6 7">DSM 11053</strain>
    </source>
</reference>
<dbReference type="AlphaFoldDB" id="A0A7W5P8I8"/>
<dbReference type="PANTHER" id="PTHR23407:SF1">
    <property type="entry name" value="5-FORMYLTETRAHYDROFOLATE CYCLO-LIGASE"/>
    <property type="match status" value="1"/>
</dbReference>
<accession>A0A7W5P8I8</accession>
<feature type="binding site" evidence="4">
    <location>
        <position position="70"/>
    </location>
    <ligand>
        <name>substrate</name>
    </ligand>
</feature>
<dbReference type="PIRSF" id="PIRSF006806">
    <property type="entry name" value="FTHF_cligase"/>
    <property type="match status" value="1"/>
</dbReference>
<organism evidence="6 7">
    <name type="scientific">Microlunatus antarcticus</name>
    <dbReference type="NCBI Taxonomy" id="53388"/>
    <lineage>
        <taxon>Bacteria</taxon>
        <taxon>Bacillati</taxon>
        <taxon>Actinomycetota</taxon>
        <taxon>Actinomycetes</taxon>
        <taxon>Propionibacteriales</taxon>
        <taxon>Propionibacteriaceae</taxon>
        <taxon>Microlunatus</taxon>
    </lineage>
</organism>
<comment type="similarity">
    <text evidence="1 5">Belongs to the 5-formyltetrahydrofolate cyclo-ligase family.</text>
</comment>
<comment type="caution">
    <text evidence="6">The sequence shown here is derived from an EMBL/GenBank/DDBJ whole genome shotgun (WGS) entry which is preliminary data.</text>
</comment>
<keyword evidence="2 4" id="KW-0547">Nucleotide-binding</keyword>
<dbReference type="Pfam" id="PF01812">
    <property type="entry name" value="5-FTHF_cyc-lig"/>
    <property type="match status" value="1"/>
</dbReference>
<comment type="cofactor">
    <cofactor evidence="5">
        <name>Mg(2+)</name>
        <dbReference type="ChEBI" id="CHEBI:18420"/>
    </cofactor>
</comment>
<evidence type="ECO:0000256" key="3">
    <source>
        <dbReference type="ARBA" id="ARBA00022840"/>
    </source>
</evidence>
<keyword evidence="5" id="KW-0460">Magnesium</keyword>
<dbReference type="SUPFAM" id="SSF100950">
    <property type="entry name" value="NagB/RpiA/CoA transferase-like"/>
    <property type="match status" value="1"/>
</dbReference>
<evidence type="ECO:0000313" key="7">
    <source>
        <dbReference type="Proteomes" id="UP000565572"/>
    </source>
</evidence>
<dbReference type="Gene3D" id="3.40.50.10420">
    <property type="entry name" value="NagB/RpiA/CoA transferase-like"/>
    <property type="match status" value="1"/>
</dbReference>
<dbReference type="Proteomes" id="UP000565572">
    <property type="component" value="Unassembled WGS sequence"/>
</dbReference>
<dbReference type="EC" id="6.3.3.2" evidence="5"/>
<feature type="binding site" evidence="4">
    <location>
        <position position="65"/>
    </location>
    <ligand>
        <name>substrate</name>
    </ligand>
</feature>
<keyword evidence="6" id="KW-0436">Ligase</keyword>
<dbReference type="InterPro" id="IPR024185">
    <property type="entry name" value="FTHF_cligase-like_sf"/>
</dbReference>
<comment type="catalytic activity">
    <reaction evidence="5">
        <text>(6S)-5-formyl-5,6,7,8-tetrahydrofolate + ATP = (6R)-5,10-methenyltetrahydrofolate + ADP + phosphate</text>
        <dbReference type="Rhea" id="RHEA:10488"/>
        <dbReference type="ChEBI" id="CHEBI:30616"/>
        <dbReference type="ChEBI" id="CHEBI:43474"/>
        <dbReference type="ChEBI" id="CHEBI:57455"/>
        <dbReference type="ChEBI" id="CHEBI:57457"/>
        <dbReference type="ChEBI" id="CHEBI:456216"/>
        <dbReference type="EC" id="6.3.3.2"/>
    </reaction>
</comment>
<keyword evidence="5" id="KW-0479">Metal-binding</keyword>
<keyword evidence="3 4" id="KW-0067">ATP-binding</keyword>
<dbReference type="GO" id="GO:0005524">
    <property type="term" value="F:ATP binding"/>
    <property type="evidence" value="ECO:0007669"/>
    <property type="project" value="UniProtKB-KW"/>
</dbReference>
<feature type="binding site" evidence="4">
    <location>
        <begin position="153"/>
        <end position="161"/>
    </location>
    <ligand>
        <name>ATP</name>
        <dbReference type="ChEBI" id="CHEBI:30616"/>
    </ligand>
</feature>
<dbReference type="InterPro" id="IPR037171">
    <property type="entry name" value="NagB/RpiA_transferase-like"/>
</dbReference>
<dbReference type="GO" id="GO:0009396">
    <property type="term" value="P:folic acid-containing compound biosynthetic process"/>
    <property type="evidence" value="ECO:0007669"/>
    <property type="project" value="TreeGrafter"/>
</dbReference>
<dbReference type="GO" id="GO:0035999">
    <property type="term" value="P:tetrahydrofolate interconversion"/>
    <property type="evidence" value="ECO:0007669"/>
    <property type="project" value="TreeGrafter"/>
</dbReference>
<proteinExistence type="inferred from homology"/>